<accession>A0AAN9QR04</accession>
<name>A0AAN9QR04_CANGL</name>
<keyword evidence="2" id="KW-1185">Reference proteome</keyword>
<sequence length="117" mass="12973">MDVFKVSGCTSSPKPALEVCTAQRRFVQKIRGSYCSLVFLAIHSKKLLIQPKTKPRDLSLFSRTYIGKLKLNLPLSTARVVAWCLAAKGAAIKIFLSSSGLISAEFYHKEEKLLNLS</sequence>
<proteinExistence type="predicted"/>
<evidence type="ECO:0000313" key="1">
    <source>
        <dbReference type="EMBL" id="KAK7344839.1"/>
    </source>
</evidence>
<dbReference type="AlphaFoldDB" id="A0AAN9QR04"/>
<reference evidence="1 2" key="1">
    <citation type="submission" date="2024-01" db="EMBL/GenBank/DDBJ databases">
        <title>The genomes of 5 underutilized Papilionoideae crops provide insights into root nodulation and disease resistanc.</title>
        <authorList>
            <person name="Jiang F."/>
        </authorList>
    </citation>
    <scope>NUCLEOTIDE SEQUENCE [LARGE SCALE GENOMIC DNA]</scope>
    <source>
        <strain evidence="1">LVBAO_FW01</strain>
        <tissue evidence="1">Leaves</tissue>
    </source>
</reference>
<gene>
    <name evidence="1" type="ORF">VNO77_14982</name>
</gene>
<protein>
    <submittedName>
        <fullName evidence="1">Uncharacterized protein</fullName>
    </submittedName>
</protein>
<dbReference type="EMBL" id="JAYMYQ010000003">
    <property type="protein sequence ID" value="KAK7344839.1"/>
    <property type="molecule type" value="Genomic_DNA"/>
</dbReference>
<comment type="caution">
    <text evidence="1">The sequence shown here is derived from an EMBL/GenBank/DDBJ whole genome shotgun (WGS) entry which is preliminary data.</text>
</comment>
<organism evidence="1 2">
    <name type="scientific">Canavalia gladiata</name>
    <name type="common">Sword bean</name>
    <name type="synonym">Dolichos gladiatus</name>
    <dbReference type="NCBI Taxonomy" id="3824"/>
    <lineage>
        <taxon>Eukaryota</taxon>
        <taxon>Viridiplantae</taxon>
        <taxon>Streptophyta</taxon>
        <taxon>Embryophyta</taxon>
        <taxon>Tracheophyta</taxon>
        <taxon>Spermatophyta</taxon>
        <taxon>Magnoliopsida</taxon>
        <taxon>eudicotyledons</taxon>
        <taxon>Gunneridae</taxon>
        <taxon>Pentapetalae</taxon>
        <taxon>rosids</taxon>
        <taxon>fabids</taxon>
        <taxon>Fabales</taxon>
        <taxon>Fabaceae</taxon>
        <taxon>Papilionoideae</taxon>
        <taxon>50 kb inversion clade</taxon>
        <taxon>NPAAA clade</taxon>
        <taxon>indigoferoid/millettioid clade</taxon>
        <taxon>Phaseoleae</taxon>
        <taxon>Canavalia</taxon>
    </lineage>
</organism>
<dbReference type="Proteomes" id="UP001367508">
    <property type="component" value="Unassembled WGS sequence"/>
</dbReference>
<evidence type="ECO:0000313" key="2">
    <source>
        <dbReference type="Proteomes" id="UP001367508"/>
    </source>
</evidence>